<dbReference type="InterPro" id="IPR006944">
    <property type="entry name" value="Phage/GTA_portal"/>
</dbReference>
<sequence length="348" mass="38882">MTTPTETPADGPETLLPMAPPATQGAAFTFGDPVPVLDGRDILDYLECWTNGRWYEPPVDPSGLAKTFRASTHHASALYFKRNLLASRFVPHRWLNRETFSAWALDYLVFGNAYLERPRNLLGGAMQLRHALAKYVRRGGDALERYWFVQSTQEHEFTPGSLHHLREHDINQEVYGLPEYLAALQSAWLNESATLFRRRYYNNGSHAGFILYISDAQQQQADVDNIREALKNSKGPGNFRNLFLYSPGGKKDGVQVIPVSEVAARDEFIGIKNVSRDDVLAAHRIPPQLMGIVPQNSGGFGSITEAAKIFHASEIEPLQQRLAMINDWLGEEVVTFLPYVTEAPAAGA</sequence>
<organism evidence="2 3">
    <name type="scientific">Malikia granosa</name>
    <dbReference type="NCBI Taxonomy" id="263067"/>
    <lineage>
        <taxon>Bacteria</taxon>
        <taxon>Pseudomonadati</taxon>
        <taxon>Pseudomonadota</taxon>
        <taxon>Betaproteobacteria</taxon>
        <taxon>Burkholderiales</taxon>
        <taxon>Comamonadaceae</taxon>
        <taxon>Malikia</taxon>
    </lineage>
</organism>
<dbReference type="InterPro" id="IPR030935">
    <property type="entry name" value="PBSX_Proteobac"/>
</dbReference>
<reference evidence="2 3" key="1">
    <citation type="submission" date="2018-03" db="EMBL/GenBank/DDBJ databases">
        <title>Comparative genomics illustrates the genes involved in a hyperalkaliphilic mechanisms of Serpentinomonas isolated from highly-alkaline calcium-rich serpentinized springs.</title>
        <authorList>
            <person name="Suzuki S."/>
            <person name="Ishii S."/>
            <person name="Walworth N."/>
            <person name="Bird L."/>
            <person name="Kuenen J.G."/>
            <person name="Nealson K.H."/>
        </authorList>
    </citation>
    <scope>NUCLEOTIDE SEQUENCE [LARGE SCALE GENOMIC DNA]</scope>
    <source>
        <strain evidence="2 3">P1</strain>
    </source>
</reference>
<dbReference type="RefSeq" id="WP_105748836.1">
    <property type="nucleotide sequence ID" value="NZ_PVLQ01000042.1"/>
</dbReference>
<accession>A0A2S9K317</accession>
<dbReference type="Pfam" id="PF04860">
    <property type="entry name" value="Phage_portal"/>
    <property type="match status" value="1"/>
</dbReference>
<comment type="caution">
    <text evidence="2">The sequence shown here is derived from an EMBL/GenBank/DDBJ whole genome shotgun (WGS) entry which is preliminary data.</text>
</comment>
<evidence type="ECO:0000313" key="2">
    <source>
        <dbReference type="EMBL" id="PRD64859.1"/>
    </source>
</evidence>
<dbReference type="AlphaFoldDB" id="A0A2S9K317"/>
<proteinExistence type="inferred from homology"/>
<evidence type="ECO:0000313" key="3">
    <source>
        <dbReference type="Proteomes" id="UP000238589"/>
    </source>
</evidence>
<dbReference type="OrthoDB" id="5449776at2"/>
<gene>
    <name evidence="2" type="ORF">C6P64_12145</name>
</gene>
<keyword evidence="3" id="KW-1185">Reference proteome</keyword>
<name>A0A2S9K317_9BURK</name>
<protein>
    <submittedName>
        <fullName evidence="2">Phage portal protein</fullName>
    </submittedName>
</protein>
<dbReference type="EMBL" id="PVLQ01000042">
    <property type="protein sequence ID" value="PRD64859.1"/>
    <property type="molecule type" value="Genomic_DNA"/>
</dbReference>
<dbReference type="Proteomes" id="UP000238589">
    <property type="component" value="Unassembled WGS sequence"/>
</dbReference>
<dbReference type="PIRSF" id="PIRSF018494">
    <property type="entry name" value="PBSX_VPQ"/>
    <property type="match status" value="1"/>
</dbReference>
<dbReference type="InterPro" id="IPR006430">
    <property type="entry name" value="Phage_portal_PBSX"/>
</dbReference>
<comment type="similarity">
    <text evidence="1">Belongs to the phage portal family. PBSX subfamily.</text>
</comment>
<dbReference type="NCBIfam" id="TIGR01540">
    <property type="entry name" value="portal_PBSX"/>
    <property type="match status" value="1"/>
</dbReference>
<evidence type="ECO:0000256" key="1">
    <source>
        <dbReference type="ARBA" id="ARBA00006799"/>
    </source>
</evidence>